<reference evidence="3" key="1">
    <citation type="submission" date="2016-10" db="EMBL/GenBank/DDBJ databases">
        <authorList>
            <person name="Varghese N."/>
            <person name="Submissions S."/>
        </authorList>
    </citation>
    <scope>NUCLEOTIDE SEQUENCE [LARGE SCALE GENOMIC DNA]</scope>
    <source>
        <strain evidence="3">DSM 100420</strain>
    </source>
</reference>
<protein>
    <recommendedName>
        <fullName evidence="4">DUF465 domain-containing protein</fullName>
    </recommendedName>
</protein>
<dbReference type="InterPro" id="IPR038444">
    <property type="entry name" value="DUF465_sf"/>
</dbReference>
<dbReference type="AlphaFoldDB" id="A0A1H3LU37"/>
<feature type="region of interest" description="Disordered" evidence="1">
    <location>
        <begin position="1"/>
        <end position="29"/>
    </location>
</feature>
<evidence type="ECO:0000256" key="1">
    <source>
        <dbReference type="SAM" id="MobiDB-lite"/>
    </source>
</evidence>
<dbReference type="Pfam" id="PF04325">
    <property type="entry name" value="DUF465"/>
    <property type="match status" value="1"/>
</dbReference>
<keyword evidence="3" id="KW-1185">Reference proteome</keyword>
<proteinExistence type="predicted"/>
<organism evidence="2 3">
    <name type="scientific">Jannaschia faecimaris</name>
    <dbReference type="NCBI Taxonomy" id="1244108"/>
    <lineage>
        <taxon>Bacteria</taxon>
        <taxon>Pseudomonadati</taxon>
        <taxon>Pseudomonadota</taxon>
        <taxon>Alphaproteobacteria</taxon>
        <taxon>Rhodobacterales</taxon>
        <taxon>Roseobacteraceae</taxon>
        <taxon>Jannaschia</taxon>
    </lineage>
</organism>
<dbReference type="EMBL" id="FNPX01000002">
    <property type="protein sequence ID" value="SDY67840.1"/>
    <property type="molecule type" value="Genomic_DNA"/>
</dbReference>
<dbReference type="Gene3D" id="6.10.280.50">
    <property type="match status" value="1"/>
</dbReference>
<dbReference type="InterPro" id="IPR007420">
    <property type="entry name" value="DUF465"/>
</dbReference>
<dbReference type="STRING" id="1244108.SAMN05444004_102312"/>
<name>A0A1H3LU37_9RHOB</name>
<gene>
    <name evidence="2" type="ORF">SAMN05444004_102312</name>
</gene>
<dbReference type="RefSeq" id="WP_092642900.1">
    <property type="nucleotide sequence ID" value="NZ_FNPX01000002.1"/>
</dbReference>
<sequence length="58" mass="6468">MSLTSHLSELRKKHETLSQQVEAEARSPGVDSIALTEMKKRKLAIKQEIEKLSASPAH</sequence>
<dbReference type="OrthoDB" id="7362854at2"/>
<evidence type="ECO:0008006" key="4">
    <source>
        <dbReference type="Google" id="ProtNLM"/>
    </source>
</evidence>
<accession>A0A1H3LU37</accession>
<dbReference type="Proteomes" id="UP000198914">
    <property type="component" value="Unassembled WGS sequence"/>
</dbReference>
<evidence type="ECO:0000313" key="2">
    <source>
        <dbReference type="EMBL" id="SDY67840.1"/>
    </source>
</evidence>
<evidence type="ECO:0000313" key="3">
    <source>
        <dbReference type="Proteomes" id="UP000198914"/>
    </source>
</evidence>